<dbReference type="AlphaFoldDB" id="A0A915DD82"/>
<keyword evidence="3" id="KW-1185">Reference proteome</keyword>
<organism evidence="3 4">
    <name type="scientific">Ditylenchus dipsaci</name>
    <dbReference type="NCBI Taxonomy" id="166011"/>
    <lineage>
        <taxon>Eukaryota</taxon>
        <taxon>Metazoa</taxon>
        <taxon>Ecdysozoa</taxon>
        <taxon>Nematoda</taxon>
        <taxon>Chromadorea</taxon>
        <taxon>Rhabditida</taxon>
        <taxon>Tylenchina</taxon>
        <taxon>Tylenchomorpha</taxon>
        <taxon>Sphaerularioidea</taxon>
        <taxon>Anguinidae</taxon>
        <taxon>Anguininae</taxon>
        <taxon>Ditylenchus</taxon>
    </lineage>
</organism>
<keyword evidence="1" id="KW-0812">Transmembrane</keyword>
<evidence type="ECO:0000313" key="4">
    <source>
        <dbReference type="WBParaSite" id="jg17996.2"/>
    </source>
</evidence>
<dbReference type="InterPro" id="IPR055119">
    <property type="entry name" value="Mig18_Fn1"/>
</dbReference>
<sequence>MTRPASLSSDAIQLSLPLIFFLLIVCLKITFVDSESDEFFNPTKCLRSGDRFVKDFIQYECFLDQNVAENDQGRGFVNLIGKPIGCVPTNRTSGPVIVPGATHTTLHFRYECIRDPTNTVILKITHCVDNAGQLVKIGDFFSQKGENGEHVSVECAGDELKAKKIVHKWTKCTLSNGRKLIEGNFVTDDVHKESLKSVLQKSEIISCVRDNADVALKCTGCVTSTGVHLGVTNYVNVAGQWTQCRKYKEGCRLINVTSDYVDCQFEGKNIGNGNYFQSKSGLSSFYCNHGVVTKQGCLLSGNLILVGDVRYLNDRPFLLIGCDLPDGKFKRFLDTWRDGSVMKRCSWLATVDGITQSQIVPFACVDGKETVPLNKIVQKTNGDYQKCAHSDENDLVLEMRSPTPEELDDHLKKKTTKLNLVEYYGIGGKSGALEKFHASNLAFGAPTRKVGEHEGCDNLLPFCQRLLGYCSFMKGFETGLSIEKESYAEFREVQSRFEKLAQSEQDPKAPAGCEDQLSIFQKLQILVELSCPKTCMKCPAESQKRVLYPTSKQHLIVVDSIRNRHLENKNIFISSSIITNFYDLYKQQLESLIYLCKL</sequence>
<feature type="transmembrane region" description="Helical" evidence="1">
    <location>
        <begin position="12"/>
        <end position="31"/>
    </location>
</feature>
<protein>
    <recommendedName>
        <fullName evidence="2">Abnormal cell migration protein 18-like fibronectin type I domain-containing protein</fullName>
    </recommendedName>
</protein>
<keyword evidence="1" id="KW-0472">Membrane</keyword>
<evidence type="ECO:0000259" key="2">
    <source>
        <dbReference type="Pfam" id="PF23003"/>
    </source>
</evidence>
<dbReference type="Proteomes" id="UP000887574">
    <property type="component" value="Unplaced"/>
</dbReference>
<evidence type="ECO:0000313" key="3">
    <source>
        <dbReference type="Proteomes" id="UP000887574"/>
    </source>
</evidence>
<evidence type="ECO:0000256" key="1">
    <source>
        <dbReference type="SAM" id="Phobius"/>
    </source>
</evidence>
<reference evidence="4" key="1">
    <citation type="submission" date="2022-11" db="UniProtKB">
        <authorList>
            <consortium name="WormBaseParasite"/>
        </authorList>
    </citation>
    <scope>IDENTIFICATION</scope>
</reference>
<name>A0A915DD82_9BILA</name>
<dbReference type="WBParaSite" id="jg17996.2">
    <property type="protein sequence ID" value="jg17996.2"/>
    <property type="gene ID" value="jg17996"/>
</dbReference>
<keyword evidence="1" id="KW-1133">Transmembrane helix</keyword>
<feature type="domain" description="Abnormal cell migration protein 18-like fibronectin type I" evidence="2">
    <location>
        <begin position="93"/>
        <end position="145"/>
    </location>
</feature>
<dbReference type="Pfam" id="PF23003">
    <property type="entry name" value="Fn1_2"/>
    <property type="match status" value="1"/>
</dbReference>
<proteinExistence type="predicted"/>
<accession>A0A915DD82</accession>